<evidence type="ECO:0000313" key="3">
    <source>
        <dbReference type="EMBL" id="MDN3688471.1"/>
    </source>
</evidence>
<feature type="compositionally biased region" description="Acidic residues" evidence="2">
    <location>
        <begin position="149"/>
        <end position="163"/>
    </location>
</feature>
<dbReference type="EMBL" id="JAUFQS010000010">
    <property type="protein sequence ID" value="MDN3688471.1"/>
    <property type="molecule type" value="Genomic_DNA"/>
</dbReference>
<evidence type="ECO:0000256" key="2">
    <source>
        <dbReference type="SAM" id="MobiDB-lite"/>
    </source>
</evidence>
<dbReference type="Pfam" id="PF13181">
    <property type="entry name" value="TPR_8"/>
    <property type="match status" value="1"/>
</dbReference>
<sequence>MSYTIVYRYLLWVFLIIPGDWKKISITNEALATAENSFKDADYENSVRNHLALLEDHGLDHPEIRFNLALSYQNNGQEEDAKKTYEPLISVEDNTIPSFAANQQGVLLGNEKKYQEALSYFKTALLKNPENEQARYNYELLARWLEGNEENQENEEDREEEDQIQPSNYAKRMKAQADEMVDRFRFGEANEIMNRALEIDETVAHYQKFMDHLKEINEINENH</sequence>
<dbReference type="InterPro" id="IPR011990">
    <property type="entry name" value="TPR-like_helical_dom_sf"/>
</dbReference>
<keyword evidence="4" id="KW-1185">Reference proteome</keyword>
<protein>
    <recommendedName>
        <fullName evidence="5">Tetratricopeptide repeat protein</fullName>
    </recommendedName>
</protein>
<evidence type="ECO:0000313" key="4">
    <source>
        <dbReference type="Proteomes" id="UP001236663"/>
    </source>
</evidence>
<dbReference type="SMART" id="SM00028">
    <property type="entry name" value="TPR"/>
    <property type="match status" value="2"/>
</dbReference>
<feature type="region of interest" description="Disordered" evidence="2">
    <location>
        <begin position="149"/>
        <end position="168"/>
    </location>
</feature>
<proteinExistence type="predicted"/>
<dbReference type="PROSITE" id="PS50005">
    <property type="entry name" value="TPR"/>
    <property type="match status" value="1"/>
</dbReference>
<dbReference type="Proteomes" id="UP001236663">
    <property type="component" value="Unassembled WGS sequence"/>
</dbReference>
<evidence type="ECO:0000256" key="1">
    <source>
        <dbReference type="PROSITE-ProRule" id="PRU00339"/>
    </source>
</evidence>
<dbReference type="Gene3D" id="1.25.40.10">
    <property type="entry name" value="Tetratricopeptide repeat domain"/>
    <property type="match status" value="1"/>
</dbReference>
<dbReference type="InterPro" id="IPR019734">
    <property type="entry name" value="TPR_rpt"/>
</dbReference>
<keyword evidence="1" id="KW-0802">TPR repeat</keyword>
<accession>A0ABT8C9Y1</accession>
<dbReference type="RefSeq" id="WP_163386835.1">
    <property type="nucleotide sequence ID" value="NZ_JAUFQS010000010.1"/>
</dbReference>
<reference evidence="4" key="1">
    <citation type="journal article" date="2019" name="Int. J. Syst. Evol. Microbiol.">
        <title>The Global Catalogue of Microorganisms (GCM) 10K type strain sequencing project: providing services to taxonomists for standard genome sequencing and annotation.</title>
        <authorList>
            <consortium name="The Broad Institute Genomics Platform"/>
            <consortium name="The Broad Institute Genome Sequencing Center for Infectious Disease"/>
            <person name="Wu L."/>
            <person name="Ma J."/>
        </authorList>
    </citation>
    <scope>NUCLEOTIDE SEQUENCE [LARGE SCALE GENOMIC DNA]</scope>
    <source>
        <strain evidence="4">CECT 7706</strain>
    </source>
</reference>
<gene>
    <name evidence="3" type="ORF">QWZ15_11575</name>
</gene>
<organism evidence="3 4">
    <name type="scientific">Cyclobacterium jeungdonense</name>
    <dbReference type="NCBI Taxonomy" id="708087"/>
    <lineage>
        <taxon>Bacteria</taxon>
        <taxon>Pseudomonadati</taxon>
        <taxon>Bacteroidota</taxon>
        <taxon>Cytophagia</taxon>
        <taxon>Cytophagales</taxon>
        <taxon>Cyclobacteriaceae</taxon>
        <taxon>Cyclobacterium</taxon>
    </lineage>
</organism>
<evidence type="ECO:0008006" key="5">
    <source>
        <dbReference type="Google" id="ProtNLM"/>
    </source>
</evidence>
<name>A0ABT8C9Y1_9BACT</name>
<comment type="caution">
    <text evidence="3">The sequence shown here is derived from an EMBL/GenBank/DDBJ whole genome shotgun (WGS) entry which is preliminary data.</text>
</comment>
<feature type="repeat" description="TPR" evidence="1">
    <location>
        <begin position="98"/>
        <end position="131"/>
    </location>
</feature>
<dbReference type="SUPFAM" id="SSF48452">
    <property type="entry name" value="TPR-like"/>
    <property type="match status" value="1"/>
</dbReference>